<dbReference type="AlphaFoldDB" id="A0A363NKT4"/>
<sequence length="71" mass="8074">MNRISDAPQRSSLVVGYTLCDIWDSFGGGCIGDMFLFNRLNQLADRGMIERSRPHEDAERAKIIFDIRKLG</sequence>
<accession>A0A363NKT4</accession>
<evidence type="ECO:0000313" key="1">
    <source>
        <dbReference type="EMBL" id="PUV21428.1"/>
    </source>
</evidence>
<comment type="caution">
    <text evidence="1">The sequence shown here is derived from an EMBL/GenBank/DDBJ whole genome shotgun (WGS) entry which is preliminary data.</text>
</comment>
<gene>
    <name evidence="1" type="ORF">DCO56_26830</name>
</gene>
<reference evidence="1 2" key="1">
    <citation type="submission" date="2018-04" db="EMBL/GenBank/DDBJ databases">
        <title>Sphingobacterium sp. M46 Genome.</title>
        <authorList>
            <person name="Cheng J."/>
            <person name="Li Y."/>
        </authorList>
    </citation>
    <scope>NUCLEOTIDE SEQUENCE [LARGE SCALE GENOMIC DNA]</scope>
    <source>
        <strain evidence="1 2">M46</strain>
    </source>
</reference>
<name>A0A363NKT4_9SPHI</name>
<evidence type="ECO:0000313" key="2">
    <source>
        <dbReference type="Proteomes" id="UP000250831"/>
    </source>
</evidence>
<dbReference type="Proteomes" id="UP000250831">
    <property type="component" value="Unassembled WGS sequence"/>
</dbReference>
<organism evidence="1 2">
    <name type="scientific">Sphingobacterium athyrii</name>
    <dbReference type="NCBI Taxonomy" id="2152717"/>
    <lineage>
        <taxon>Bacteria</taxon>
        <taxon>Pseudomonadati</taxon>
        <taxon>Bacteroidota</taxon>
        <taxon>Sphingobacteriia</taxon>
        <taxon>Sphingobacteriales</taxon>
        <taxon>Sphingobacteriaceae</taxon>
        <taxon>Sphingobacterium</taxon>
    </lineage>
</organism>
<protein>
    <submittedName>
        <fullName evidence="1">Uncharacterized protein</fullName>
    </submittedName>
</protein>
<proteinExistence type="predicted"/>
<dbReference type="EMBL" id="QCXX01000010">
    <property type="protein sequence ID" value="PUV21428.1"/>
    <property type="molecule type" value="Genomic_DNA"/>
</dbReference>
<keyword evidence="2" id="KW-1185">Reference proteome</keyword>